<dbReference type="Pfam" id="PF00385">
    <property type="entry name" value="Chromo"/>
    <property type="match status" value="1"/>
</dbReference>
<dbReference type="HOGENOM" id="CLU_1046720_0_0_1"/>
<feature type="compositionally biased region" description="Polar residues" evidence="1">
    <location>
        <begin position="71"/>
        <end position="81"/>
    </location>
</feature>
<dbReference type="PANTHER" id="PTHR10503:SF24">
    <property type="entry name" value="CHROMO DOMAIN-CONTAINING PROTEIN CEC-4"/>
    <property type="match status" value="1"/>
</dbReference>
<name>A8X1C5_CAEBR</name>
<dbReference type="EMBL" id="HE600909">
    <property type="protein sequence ID" value="CAP26435.2"/>
    <property type="molecule type" value="Genomic_DNA"/>
</dbReference>
<protein>
    <submittedName>
        <fullName evidence="3">Protein CBR-CEC-4</fullName>
    </submittedName>
</protein>
<dbReference type="OMA" id="DEHYVEY"/>
<dbReference type="AlphaFoldDB" id="A8X1C5"/>
<dbReference type="InterPro" id="IPR037948">
    <property type="entry name" value="Cec-4"/>
</dbReference>
<feature type="compositionally biased region" description="Polar residues" evidence="1">
    <location>
        <begin position="44"/>
        <end position="55"/>
    </location>
</feature>
<dbReference type="FunCoup" id="A8X1C5">
    <property type="interactions" value="6"/>
</dbReference>
<dbReference type="FunFam" id="2.40.50.40:FF:000044">
    <property type="entry name" value="C.Elegans Chromodomain protein"/>
    <property type="match status" value="1"/>
</dbReference>
<dbReference type="GO" id="GO:0010468">
    <property type="term" value="P:regulation of gene expression"/>
    <property type="evidence" value="ECO:0000318"/>
    <property type="project" value="GO_Central"/>
</dbReference>
<evidence type="ECO:0000313" key="4">
    <source>
        <dbReference type="Proteomes" id="UP000008549"/>
    </source>
</evidence>
<feature type="compositionally biased region" description="Polar residues" evidence="1">
    <location>
        <begin position="247"/>
        <end position="262"/>
    </location>
</feature>
<dbReference type="Proteomes" id="UP000008549">
    <property type="component" value="Unassembled WGS sequence"/>
</dbReference>
<proteinExistence type="predicted"/>
<keyword evidence="4" id="KW-1185">Reference proteome</keyword>
<feature type="region of interest" description="Disordered" evidence="1">
    <location>
        <begin position="205"/>
        <end position="306"/>
    </location>
</feature>
<dbReference type="PANTHER" id="PTHR10503">
    <property type="entry name" value="HP1 LIKE (HETEROCHROMATIN PROTEIN)-RELATED"/>
    <property type="match status" value="1"/>
</dbReference>
<gene>
    <name evidence="5" type="primary">cec-4</name>
    <name evidence="3" type="synonym">Cbr-cec-4</name>
    <name evidence="5" type="ORF">CBG05916</name>
    <name evidence="3" type="ORF">CBG_05916</name>
</gene>
<dbReference type="GO" id="GO:0005637">
    <property type="term" value="C:nuclear inner membrane"/>
    <property type="evidence" value="ECO:0000318"/>
    <property type="project" value="GO_Central"/>
</dbReference>
<feature type="compositionally biased region" description="Polar residues" evidence="1">
    <location>
        <begin position="205"/>
        <end position="215"/>
    </location>
</feature>
<dbReference type="STRING" id="6238.A8X1C5"/>
<evidence type="ECO:0000256" key="1">
    <source>
        <dbReference type="SAM" id="MobiDB-lite"/>
    </source>
</evidence>
<dbReference type="WormBase" id="CBG05916">
    <property type="protein sequence ID" value="CBP47054"/>
    <property type="gene ID" value="WBGene00028274"/>
    <property type="gene designation" value="Cbr-cec-4"/>
</dbReference>
<organism evidence="3 4">
    <name type="scientific">Caenorhabditis briggsae</name>
    <dbReference type="NCBI Taxonomy" id="6238"/>
    <lineage>
        <taxon>Eukaryota</taxon>
        <taxon>Metazoa</taxon>
        <taxon>Ecdysozoa</taxon>
        <taxon>Nematoda</taxon>
        <taxon>Chromadorea</taxon>
        <taxon>Rhabditida</taxon>
        <taxon>Rhabditina</taxon>
        <taxon>Rhabditomorpha</taxon>
        <taxon>Rhabditoidea</taxon>
        <taxon>Rhabditidae</taxon>
        <taxon>Peloderinae</taxon>
        <taxon>Caenorhabditis</taxon>
    </lineage>
</organism>
<dbReference type="CDD" id="cd18961">
    <property type="entry name" value="CD_CEC-4_like"/>
    <property type="match status" value="1"/>
</dbReference>
<dbReference type="InterPro" id="IPR023780">
    <property type="entry name" value="Chromo_domain"/>
</dbReference>
<dbReference type="InterPro" id="IPR016197">
    <property type="entry name" value="Chromo-like_dom_sf"/>
</dbReference>
<dbReference type="InterPro" id="IPR000953">
    <property type="entry name" value="Chromo/chromo_shadow_dom"/>
</dbReference>
<dbReference type="PROSITE" id="PS50013">
    <property type="entry name" value="CHROMO_2"/>
    <property type="match status" value="1"/>
</dbReference>
<dbReference type="SUPFAM" id="SSF54160">
    <property type="entry name" value="Chromo domain-like"/>
    <property type="match status" value="1"/>
</dbReference>
<dbReference type="InParanoid" id="A8X1C5"/>
<evidence type="ECO:0000259" key="2">
    <source>
        <dbReference type="PROSITE" id="PS50013"/>
    </source>
</evidence>
<feature type="domain" description="Chromo" evidence="2">
    <location>
        <begin position="147"/>
        <end position="207"/>
    </location>
</feature>
<dbReference type="Gene3D" id="2.40.50.40">
    <property type="match status" value="1"/>
</dbReference>
<evidence type="ECO:0000313" key="3">
    <source>
        <dbReference type="EMBL" id="CAP26435.2"/>
    </source>
</evidence>
<reference evidence="3 4" key="2">
    <citation type="journal article" date="2011" name="PLoS Genet.">
        <title>Caenorhabditis briggsae recombinant inbred line genotypes reveal inter-strain incompatibility and the evolution of recombination.</title>
        <authorList>
            <person name="Ross J.A."/>
            <person name="Koboldt D.C."/>
            <person name="Staisch J.E."/>
            <person name="Chamberlin H.M."/>
            <person name="Gupta B.P."/>
            <person name="Miller R.D."/>
            <person name="Baird S.E."/>
            <person name="Haag E.S."/>
        </authorList>
    </citation>
    <scope>NUCLEOTIDE SEQUENCE [LARGE SCALE GENOMIC DNA]</scope>
    <source>
        <strain evidence="3 4">AF16</strain>
    </source>
</reference>
<feature type="compositionally biased region" description="Basic and acidic residues" evidence="1">
    <location>
        <begin position="276"/>
        <end position="286"/>
    </location>
</feature>
<accession>A8X1C5</accession>
<dbReference type="GO" id="GO:0097240">
    <property type="term" value="P:chromosome attachment to the nuclear envelope"/>
    <property type="evidence" value="ECO:0000318"/>
    <property type="project" value="GO_Central"/>
</dbReference>
<dbReference type="SMART" id="SM00298">
    <property type="entry name" value="CHROMO"/>
    <property type="match status" value="1"/>
</dbReference>
<sequence length="311" mass="35390">MIRNGRYRRTPHLLRNGVGRNSKSAAFLCSSCFVSSTLYSTFSMTKRSAPTTPSRSAAREPKAPVFHTDNDTPNSSGGARTPLRTSANYKVIIGHRVYDEFYVEYEVELHNGKKVKATEFDLRKNPKMLAAYKKKVTNQDDDSVGECVVEKVLTHRKVDGKPLYLVQWKGYPHPVWRSEMWTEDLSNCKNLLKEYHYQLEQSVAEEQTPLKSAQKSVKKRAMPSSSAEAEKIKATETTPRKPAKQPNLGSARNSKARSSQMVVRSEEVQDEDDVRADDQTEHEKNIADVGNQGEQQDTSGLRWLMNPFRWF</sequence>
<dbReference type="eggNOG" id="KOG1911">
    <property type="taxonomic scope" value="Eukaryota"/>
</dbReference>
<reference evidence="3 4" key="1">
    <citation type="journal article" date="2003" name="PLoS Biol.">
        <title>The genome sequence of Caenorhabditis briggsae: a platform for comparative genomics.</title>
        <authorList>
            <person name="Stein L.D."/>
            <person name="Bao Z."/>
            <person name="Blasiar D."/>
            <person name="Blumenthal T."/>
            <person name="Brent M.R."/>
            <person name="Chen N."/>
            <person name="Chinwalla A."/>
            <person name="Clarke L."/>
            <person name="Clee C."/>
            <person name="Coghlan A."/>
            <person name="Coulson A."/>
            <person name="D'Eustachio P."/>
            <person name="Fitch D.H."/>
            <person name="Fulton L.A."/>
            <person name="Fulton R.E."/>
            <person name="Griffiths-Jones S."/>
            <person name="Harris T.W."/>
            <person name="Hillier L.W."/>
            <person name="Kamath R."/>
            <person name="Kuwabara P.E."/>
            <person name="Mardis E.R."/>
            <person name="Marra M.A."/>
            <person name="Miner T.L."/>
            <person name="Minx P."/>
            <person name="Mullikin J.C."/>
            <person name="Plumb R.W."/>
            <person name="Rogers J."/>
            <person name="Schein J.E."/>
            <person name="Sohrmann M."/>
            <person name="Spieth J."/>
            <person name="Stajich J.E."/>
            <person name="Wei C."/>
            <person name="Willey D."/>
            <person name="Wilson R.K."/>
            <person name="Durbin R."/>
            <person name="Waterston R.H."/>
        </authorList>
    </citation>
    <scope>NUCLEOTIDE SEQUENCE [LARGE SCALE GENOMIC DNA]</scope>
    <source>
        <strain evidence="3 4">AF16</strain>
    </source>
</reference>
<evidence type="ECO:0000313" key="5">
    <source>
        <dbReference type="WormBase" id="CBG05916"/>
    </source>
</evidence>
<feature type="region of interest" description="Disordered" evidence="1">
    <location>
        <begin position="44"/>
        <end position="81"/>
    </location>
</feature>